<dbReference type="EnsemblPlants" id="OMERI01G26260.5">
    <property type="protein sequence ID" value="OMERI01G26260.5"/>
    <property type="gene ID" value="OMERI01G26260"/>
</dbReference>
<reference evidence="2" key="1">
    <citation type="submission" date="2015-04" db="UniProtKB">
        <authorList>
            <consortium name="EnsemblPlants"/>
        </authorList>
    </citation>
    <scope>IDENTIFICATION</scope>
</reference>
<keyword evidence="3" id="KW-1185">Reference proteome</keyword>
<protein>
    <submittedName>
        <fullName evidence="2">Uncharacterized protein</fullName>
    </submittedName>
</protein>
<name>A0A0E0C6Z2_9ORYZ</name>
<sequence length="112" mass="12743">MANATIANKHKRLNCSESSTAMSYPICPKKPIRASVRYAIGDRRTERGCSNQGPGSRRIDPRTHLVPWRCLWLCPMLFGHVLLARPAVGCFVLWIVGVDQKLIMWFHRAKLI</sequence>
<evidence type="ECO:0000256" key="1">
    <source>
        <dbReference type="SAM" id="Phobius"/>
    </source>
</evidence>
<dbReference type="Gramene" id="OMERI01G26260.5">
    <property type="protein sequence ID" value="OMERI01G26260.5"/>
    <property type="gene ID" value="OMERI01G26260"/>
</dbReference>
<keyword evidence="1" id="KW-0812">Transmembrane</keyword>
<accession>A0A0E0C6Z2</accession>
<evidence type="ECO:0000313" key="3">
    <source>
        <dbReference type="Proteomes" id="UP000008021"/>
    </source>
</evidence>
<dbReference type="Proteomes" id="UP000008021">
    <property type="component" value="Chromosome 1"/>
</dbReference>
<feature type="transmembrane region" description="Helical" evidence="1">
    <location>
        <begin position="77"/>
        <end position="98"/>
    </location>
</feature>
<organism evidence="2">
    <name type="scientific">Oryza meridionalis</name>
    <dbReference type="NCBI Taxonomy" id="40149"/>
    <lineage>
        <taxon>Eukaryota</taxon>
        <taxon>Viridiplantae</taxon>
        <taxon>Streptophyta</taxon>
        <taxon>Embryophyta</taxon>
        <taxon>Tracheophyta</taxon>
        <taxon>Spermatophyta</taxon>
        <taxon>Magnoliopsida</taxon>
        <taxon>Liliopsida</taxon>
        <taxon>Poales</taxon>
        <taxon>Poaceae</taxon>
        <taxon>BOP clade</taxon>
        <taxon>Oryzoideae</taxon>
        <taxon>Oryzeae</taxon>
        <taxon>Oryzinae</taxon>
        <taxon>Oryza</taxon>
    </lineage>
</organism>
<evidence type="ECO:0000313" key="2">
    <source>
        <dbReference type="EnsemblPlants" id="OMERI01G26260.5"/>
    </source>
</evidence>
<keyword evidence="1" id="KW-1133">Transmembrane helix</keyword>
<proteinExistence type="predicted"/>
<keyword evidence="1" id="KW-0472">Membrane</keyword>
<dbReference type="AlphaFoldDB" id="A0A0E0C6Z2"/>
<dbReference type="HOGENOM" id="CLU_2149874_0_0_1"/>
<reference evidence="2" key="2">
    <citation type="submission" date="2018-05" db="EMBL/GenBank/DDBJ databases">
        <title>OmerRS3 (Oryza meridionalis Reference Sequence Version 3).</title>
        <authorList>
            <person name="Zhang J."/>
            <person name="Kudrna D."/>
            <person name="Lee S."/>
            <person name="Talag J."/>
            <person name="Welchert J."/>
            <person name="Wing R.A."/>
        </authorList>
    </citation>
    <scope>NUCLEOTIDE SEQUENCE [LARGE SCALE GENOMIC DNA]</scope>
    <source>
        <strain evidence="2">cv. OR44</strain>
    </source>
</reference>